<protein>
    <submittedName>
        <fullName evidence="2">4630_t:CDS:1</fullName>
    </submittedName>
</protein>
<keyword evidence="1" id="KW-0175">Coiled coil</keyword>
<name>A0A9N9CEG7_9GLOM</name>
<feature type="coiled-coil region" evidence="1">
    <location>
        <begin position="85"/>
        <end position="126"/>
    </location>
</feature>
<keyword evidence="3" id="KW-1185">Reference proteome</keyword>
<accession>A0A9N9CEG7</accession>
<dbReference type="AlphaFoldDB" id="A0A9N9CEG7"/>
<proteinExistence type="predicted"/>
<dbReference type="EMBL" id="CAJVPY010003751">
    <property type="protein sequence ID" value="CAG8600614.1"/>
    <property type="molecule type" value="Genomic_DNA"/>
</dbReference>
<organism evidence="2 3">
    <name type="scientific">Dentiscutata erythropus</name>
    <dbReference type="NCBI Taxonomy" id="1348616"/>
    <lineage>
        <taxon>Eukaryota</taxon>
        <taxon>Fungi</taxon>
        <taxon>Fungi incertae sedis</taxon>
        <taxon>Mucoromycota</taxon>
        <taxon>Glomeromycotina</taxon>
        <taxon>Glomeromycetes</taxon>
        <taxon>Diversisporales</taxon>
        <taxon>Gigasporaceae</taxon>
        <taxon>Dentiscutata</taxon>
    </lineage>
</organism>
<dbReference type="Proteomes" id="UP000789405">
    <property type="component" value="Unassembled WGS sequence"/>
</dbReference>
<comment type="caution">
    <text evidence="2">The sequence shown here is derived from an EMBL/GenBank/DDBJ whole genome shotgun (WGS) entry which is preliminary data.</text>
</comment>
<feature type="coiled-coil region" evidence="1">
    <location>
        <begin position="152"/>
        <end position="214"/>
    </location>
</feature>
<evidence type="ECO:0000313" key="2">
    <source>
        <dbReference type="EMBL" id="CAG8600614.1"/>
    </source>
</evidence>
<evidence type="ECO:0000256" key="1">
    <source>
        <dbReference type="SAM" id="Coils"/>
    </source>
</evidence>
<gene>
    <name evidence="2" type="ORF">DERYTH_LOCUS7621</name>
</gene>
<reference evidence="2" key="1">
    <citation type="submission" date="2021-06" db="EMBL/GenBank/DDBJ databases">
        <authorList>
            <person name="Kallberg Y."/>
            <person name="Tangrot J."/>
            <person name="Rosling A."/>
        </authorList>
    </citation>
    <scope>NUCLEOTIDE SEQUENCE</scope>
    <source>
        <strain evidence="2">MA453B</strain>
    </source>
</reference>
<evidence type="ECO:0000313" key="3">
    <source>
        <dbReference type="Proteomes" id="UP000789405"/>
    </source>
</evidence>
<sequence length="228" mass="26972">MEWKYAQQKDPSRLLIDYNKLKQDNVRLEWEYNKLSRTHEISITEAIIERHTLKCEAIEFKENARHAKEQHIIAQASLEILTLENRLLTTESNLLQQEIKKLTEENFNLEEELDKLKVLYENACEKFSLLNQQKDSFAKKYIESQQIKSLDSEEKESLLDKLKLINEQLNQQVQEKENLQLCIDQLRTENKNLVSELKVENEQLQHQLAEIGLMEAETISADLRLFTT</sequence>